<dbReference type="Proteomes" id="UP001154282">
    <property type="component" value="Unassembled WGS sequence"/>
</dbReference>
<keyword evidence="2" id="KW-1185">Reference proteome</keyword>
<organism evidence="1 2">
    <name type="scientific">Linum tenue</name>
    <dbReference type="NCBI Taxonomy" id="586396"/>
    <lineage>
        <taxon>Eukaryota</taxon>
        <taxon>Viridiplantae</taxon>
        <taxon>Streptophyta</taxon>
        <taxon>Embryophyta</taxon>
        <taxon>Tracheophyta</taxon>
        <taxon>Spermatophyta</taxon>
        <taxon>Magnoliopsida</taxon>
        <taxon>eudicotyledons</taxon>
        <taxon>Gunneridae</taxon>
        <taxon>Pentapetalae</taxon>
        <taxon>rosids</taxon>
        <taxon>fabids</taxon>
        <taxon>Malpighiales</taxon>
        <taxon>Linaceae</taxon>
        <taxon>Linum</taxon>
    </lineage>
</organism>
<proteinExistence type="predicted"/>
<dbReference type="EMBL" id="CAMGYJ010000009">
    <property type="protein sequence ID" value="CAI0474847.1"/>
    <property type="molecule type" value="Genomic_DNA"/>
</dbReference>
<evidence type="ECO:0000313" key="2">
    <source>
        <dbReference type="Proteomes" id="UP001154282"/>
    </source>
</evidence>
<accession>A0AAV0PUI5</accession>
<comment type="caution">
    <text evidence="1">The sequence shown here is derived from an EMBL/GenBank/DDBJ whole genome shotgun (WGS) entry which is preliminary data.</text>
</comment>
<reference evidence="1" key="1">
    <citation type="submission" date="2022-08" db="EMBL/GenBank/DDBJ databases">
        <authorList>
            <person name="Gutierrez-Valencia J."/>
        </authorList>
    </citation>
    <scope>NUCLEOTIDE SEQUENCE</scope>
</reference>
<sequence>MYNSVEWQ</sequence>
<protein>
    <submittedName>
        <fullName evidence="1">Uncharacterized protein</fullName>
    </submittedName>
</protein>
<name>A0AAV0PUI5_9ROSI</name>
<gene>
    <name evidence="1" type="ORF">LITE_LOCUS40215</name>
</gene>
<evidence type="ECO:0000313" key="1">
    <source>
        <dbReference type="EMBL" id="CAI0474847.1"/>
    </source>
</evidence>